<evidence type="ECO:0000313" key="4">
    <source>
        <dbReference type="EMBL" id="TGD78835.1"/>
    </source>
</evidence>
<feature type="chain" id="PRO_5021240734" description="DUF6438 domain-containing protein" evidence="2">
    <location>
        <begin position="19"/>
        <end position="175"/>
    </location>
</feature>
<dbReference type="RefSeq" id="WP_135531830.1">
    <property type="nucleotide sequence ID" value="NZ_SRKZ01000005.1"/>
</dbReference>
<proteinExistence type="predicted"/>
<dbReference type="InterPro" id="IPR045497">
    <property type="entry name" value="DUF6438"/>
</dbReference>
<feature type="region of interest" description="Disordered" evidence="1">
    <location>
        <begin position="23"/>
        <end position="45"/>
    </location>
</feature>
<evidence type="ECO:0000256" key="2">
    <source>
        <dbReference type="SAM" id="SignalP"/>
    </source>
</evidence>
<keyword evidence="5" id="KW-1185">Reference proteome</keyword>
<accession>A0A4Z0MI20</accession>
<dbReference type="Proteomes" id="UP000298284">
    <property type="component" value="Unassembled WGS sequence"/>
</dbReference>
<reference evidence="4 5" key="1">
    <citation type="submission" date="2019-04" db="EMBL/GenBank/DDBJ databases">
        <authorList>
            <person name="Feng G."/>
            <person name="Zhang J."/>
            <person name="Zhu H."/>
        </authorList>
    </citation>
    <scope>NUCLEOTIDE SEQUENCE [LARGE SCALE GENOMIC DNA]</scope>
    <source>
        <strain evidence="4 5">JCM 19491</strain>
    </source>
</reference>
<dbReference type="EMBL" id="SRKZ01000005">
    <property type="protein sequence ID" value="TGD78835.1"/>
    <property type="molecule type" value="Genomic_DNA"/>
</dbReference>
<gene>
    <name evidence="4" type="ORF">EU557_17815</name>
</gene>
<evidence type="ECO:0000313" key="5">
    <source>
        <dbReference type="Proteomes" id="UP000298284"/>
    </source>
</evidence>
<dbReference type="OrthoDB" id="7172369at2"/>
<protein>
    <recommendedName>
        <fullName evidence="3">DUF6438 domain-containing protein</fullName>
    </recommendedName>
</protein>
<feature type="domain" description="DUF6438" evidence="3">
    <location>
        <begin position="55"/>
        <end position="165"/>
    </location>
</feature>
<feature type="compositionally biased region" description="Polar residues" evidence="1">
    <location>
        <begin position="23"/>
        <end position="35"/>
    </location>
</feature>
<dbReference type="Pfam" id="PF20033">
    <property type="entry name" value="DUF6438"/>
    <property type="match status" value="1"/>
</dbReference>
<dbReference type="AlphaFoldDB" id="A0A4Z0MI20"/>
<sequence length="175" mass="19331">MRQLLPTLLLAASLASCAAQTPRASTSKAPATKTKQSAKRMPTATTKAPVAAQPVIVFRRTPCFGTCPHYEASFYSDGRLQFEGFAYAPAEGKRELQLPPAVITRILQDAEKIGFFQMREEYPTNFSDMPSTILTIRQPNGTTKTVQAEENFPPSLQKLFDSIDQEVVKAFEVTK</sequence>
<name>A0A4Z0MI20_9BACT</name>
<evidence type="ECO:0000259" key="3">
    <source>
        <dbReference type="Pfam" id="PF20033"/>
    </source>
</evidence>
<comment type="caution">
    <text evidence="4">The sequence shown here is derived from an EMBL/GenBank/DDBJ whole genome shotgun (WGS) entry which is preliminary data.</text>
</comment>
<keyword evidence="2" id="KW-0732">Signal</keyword>
<evidence type="ECO:0000256" key="1">
    <source>
        <dbReference type="SAM" id="MobiDB-lite"/>
    </source>
</evidence>
<organism evidence="4 5">
    <name type="scientific">Hymenobacter wooponensis</name>
    <dbReference type="NCBI Taxonomy" id="1525360"/>
    <lineage>
        <taxon>Bacteria</taxon>
        <taxon>Pseudomonadati</taxon>
        <taxon>Bacteroidota</taxon>
        <taxon>Cytophagia</taxon>
        <taxon>Cytophagales</taxon>
        <taxon>Hymenobacteraceae</taxon>
        <taxon>Hymenobacter</taxon>
    </lineage>
</organism>
<dbReference type="PROSITE" id="PS51257">
    <property type="entry name" value="PROKAR_LIPOPROTEIN"/>
    <property type="match status" value="1"/>
</dbReference>
<feature type="signal peptide" evidence="2">
    <location>
        <begin position="1"/>
        <end position="18"/>
    </location>
</feature>